<evidence type="ECO:0000256" key="8">
    <source>
        <dbReference type="ARBA" id="ARBA00044926"/>
    </source>
</evidence>
<dbReference type="InterPro" id="IPR010976">
    <property type="entry name" value="B-phosphoglucomutase_hydrolase"/>
</dbReference>
<dbReference type="OrthoDB" id="9797743at2"/>
<dbReference type="SFLD" id="SFLDG01129">
    <property type="entry name" value="C1.5:_HAD__Beta-PGM__Phosphata"/>
    <property type="match status" value="1"/>
</dbReference>
<comment type="similarity">
    <text evidence="2">Belongs to the HAD-like hydrolase superfamily. CbbY/CbbZ/Gph/YieH family.</text>
</comment>
<comment type="catalytic activity">
    <reaction evidence="8">
        <text>beta-D-glucose 1-phosphate = beta-D-glucose 6-phosphate</text>
        <dbReference type="Rhea" id="RHEA:20113"/>
        <dbReference type="ChEBI" id="CHEBI:57684"/>
        <dbReference type="ChEBI" id="CHEBI:58247"/>
        <dbReference type="EC" id="5.4.2.6"/>
    </reaction>
</comment>
<dbReference type="Gene3D" id="3.40.50.1000">
    <property type="entry name" value="HAD superfamily/HAD-like"/>
    <property type="match status" value="1"/>
</dbReference>
<dbReference type="EC" id="5.4.2.6" evidence="9"/>
<evidence type="ECO:0000256" key="1">
    <source>
        <dbReference type="ARBA" id="ARBA00001946"/>
    </source>
</evidence>
<dbReference type="GO" id="GO:0046872">
    <property type="term" value="F:metal ion binding"/>
    <property type="evidence" value="ECO:0007669"/>
    <property type="project" value="UniProtKB-KW"/>
</dbReference>
<dbReference type="SUPFAM" id="SSF56784">
    <property type="entry name" value="HAD-like"/>
    <property type="match status" value="1"/>
</dbReference>
<evidence type="ECO:0000256" key="9">
    <source>
        <dbReference type="ARBA" id="ARBA00044968"/>
    </source>
</evidence>
<evidence type="ECO:0000256" key="7">
    <source>
        <dbReference type="ARBA" id="ARBA00023277"/>
    </source>
</evidence>
<keyword evidence="4" id="KW-0479">Metal-binding</keyword>
<name>A0A2S9QMI9_9MICO</name>
<dbReference type="NCBIfam" id="TIGR02009">
    <property type="entry name" value="PGMB-YQAB-SF"/>
    <property type="match status" value="1"/>
</dbReference>
<accession>A0A2S9QMI9</accession>
<keyword evidence="7" id="KW-0119">Carbohydrate metabolism</keyword>
<dbReference type="GO" id="GO:0008801">
    <property type="term" value="F:beta-phosphoglucomutase activity"/>
    <property type="evidence" value="ECO:0007669"/>
    <property type="project" value="UniProtKB-EC"/>
</dbReference>
<proteinExistence type="inferred from homology"/>
<dbReference type="Gene3D" id="1.10.150.240">
    <property type="entry name" value="Putative phosphatase, domain 2"/>
    <property type="match status" value="1"/>
</dbReference>
<dbReference type="RefSeq" id="WP_105805279.1">
    <property type="nucleotide sequence ID" value="NZ_MWZD01000017.1"/>
</dbReference>
<protein>
    <recommendedName>
        <fullName evidence="10">Beta-phosphoglucomutase</fullName>
        <ecNumber evidence="9">5.4.2.6</ecNumber>
    </recommendedName>
</protein>
<dbReference type="Pfam" id="PF00702">
    <property type="entry name" value="Hydrolase"/>
    <property type="match status" value="1"/>
</dbReference>
<dbReference type="PANTHER" id="PTHR46193">
    <property type="entry name" value="6-PHOSPHOGLUCONATE PHOSPHATASE"/>
    <property type="match status" value="1"/>
</dbReference>
<keyword evidence="12" id="KW-1185">Reference proteome</keyword>
<keyword evidence="5" id="KW-0460">Magnesium</keyword>
<dbReference type="SFLD" id="SFLDS00003">
    <property type="entry name" value="Haloacid_Dehalogenase"/>
    <property type="match status" value="1"/>
</dbReference>
<evidence type="ECO:0000313" key="11">
    <source>
        <dbReference type="EMBL" id="PRI10814.1"/>
    </source>
</evidence>
<dbReference type="Proteomes" id="UP000238650">
    <property type="component" value="Unassembled WGS sequence"/>
</dbReference>
<dbReference type="InterPro" id="IPR023214">
    <property type="entry name" value="HAD_sf"/>
</dbReference>
<reference evidence="11 12" key="1">
    <citation type="journal article" date="2017" name="New Microbes New Infect">
        <title>Genome sequence of 'Leucobacter massiliensis' sp. nov. isolated from human pharynx after travel to the 2014 Hajj.</title>
        <authorList>
            <person name="Leangapichart T."/>
            <person name="Gautret P."/>
            <person name="Nguyen T.T."/>
            <person name="Armstrong N."/>
            <person name="Rolain J.M."/>
        </authorList>
    </citation>
    <scope>NUCLEOTIDE SEQUENCE [LARGE SCALE GENOMIC DNA]</scope>
    <source>
        <strain evidence="11 12">122RC15</strain>
    </source>
</reference>
<dbReference type="NCBIfam" id="TIGR01509">
    <property type="entry name" value="HAD-SF-IA-v3"/>
    <property type="match status" value="1"/>
</dbReference>
<comment type="caution">
    <text evidence="11">The sequence shown here is derived from an EMBL/GenBank/DDBJ whole genome shotgun (WGS) entry which is preliminary data.</text>
</comment>
<gene>
    <name evidence="11" type="ORF">B4915_07920</name>
</gene>
<dbReference type="AlphaFoldDB" id="A0A2S9QMI9"/>
<evidence type="ECO:0000256" key="3">
    <source>
        <dbReference type="ARBA" id="ARBA00022553"/>
    </source>
</evidence>
<dbReference type="InterPro" id="IPR036412">
    <property type="entry name" value="HAD-like_sf"/>
</dbReference>
<dbReference type="EMBL" id="MWZD01000017">
    <property type="protein sequence ID" value="PRI10814.1"/>
    <property type="molecule type" value="Genomic_DNA"/>
</dbReference>
<dbReference type="InterPro" id="IPR051600">
    <property type="entry name" value="Beta-PGM-like"/>
</dbReference>
<organism evidence="11 12">
    <name type="scientific">Leucobacter massiliensis</name>
    <dbReference type="NCBI Taxonomy" id="1686285"/>
    <lineage>
        <taxon>Bacteria</taxon>
        <taxon>Bacillati</taxon>
        <taxon>Actinomycetota</taxon>
        <taxon>Actinomycetes</taxon>
        <taxon>Micrococcales</taxon>
        <taxon>Microbacteriaceae</taxon>
        <taxon>Leucobacter</taxon>
    </lineage>
</organism>
<evidence type="ECO:0000256" key="6">
    <source>
        <dbReference type="ARBA" id="ARBA00023235"/>
    </source>
</evidence>
<dbReference type="InterPro" id="IPR023198">
    <property type="entry name" value="PGP-like_dom2"/>
</dbReference>
<dbReference type="PANTHER" id="PTHR46193:SF18">
    <property type="entry name" value="HEXITOL PHOSPHATASE B"/>
    <property type="match status" value="1"/>
</dbReference>
<sequence>MIDSYNAYLFDLDGVITPTVELHRRAWAETFDAFFASRGLPPYHEEEYFASLDGRNRFEGVRALLAARGVALPEGVPGETGLDSVIGIGNRKNAAFTEVLERDGIAPYPGSLRLLDRLASQGARLAVVSSSRNAEAVLRAAGLRERFLAVVDGVVAEREGLAGKPAPDTFVRAAALLGAAPSEAVVFEDAASGVAAARAGGFGLVVGVDRGAGPAALLAAGADRAVPDLAELLEEDA</sequence>
<comment type="cofactor">
    <cofactor evidence="1">
        <name>Mg(2+)</name>
        <dbReference type="ChEBI" id="CHEBI:18420"/>
    </cofactor>
</comment>
<keyword evidence="3" id="KW-0597">Phosphoprotein</keyword>
<evidence type="ECO:0000313" key="12">
    <source>
        <dbReference type="Proteomes" id="UP000238650"/>
    </source>
</evidence>
<evidence type="ECO:0000256" key="5">
    <source>
        <dbReference type="ARBA" id="ARBA00022842"/>
    </source>
</evidence>
<evidence type="ECO:0000256" key="4">
    <source>
        <dbReference type="ARBA" id="ARBA00022723"/>
    </source>
</evidence>
<dbReference type="InterPro" id="IPR006439">
    <property type="entry name" value="HAD-SF_hydro_IA"/>
</dbReference>
<evidence type="ECO:0000256" key="10">
    <source>
        <dbReference type="ARBA" id="ARBA00044991"/>
    </source>
</evidence>
<evidence type="ECO:0000256" key="2">
    <source>
        <dbReference type="ARBA" id="ARBA00006171"/>
    </source>
</evidence>
<keyword evidence="6" id="KW-0413">Isomerase</keyword>